<dbReference type="GO" id="GO:0019028">
    <property type="term" value="C:viral capsid"/>
    <property type="evidence" value="ECO:0007669"/>
    <property type="project" value="UniProtKB-KW"/>
</dbReference>
<evidence type="ECO:0000256" key="3">
    <source>
        <dbReference type="ARBA" id="ARBA00022844"/>
    </source>
</evidence>
<evidence type="ECO:0000313" key="4">
    <source>
        <dbReference type="EMBL" id="DAD51026.1"/>
    </source>
</evidence>
<protein>
    <submittedName>
        <fullName evidence="4">Coat protein</fullName>
    </submittedName>
</protein>
<comment type="subcellular location">
    <subcellularLocation>
        <location evidence="1">Virion</location>
    </subcellularLocation>
</comment>
<dbReference type="GeneID" id="80398039"/>
<sequence length="136" mass="14539">MITNMANLALVDKAATPVTHQFAPTPIPGTPARWSDKEHFSGVAVGFSVVSFKIAEPSGGNGLYRATINASFPKVDVSVPNKPVLISTTRFKGEFTFPVELSLQERKDVVNLIYTSLAQGSASTLGDNIAELSLPY</sequence>
<accession>A0A8S5L1P3</accession>
<evidence type="ECO:0000313" key="5">
    <source>
        <dbReference type="Proteomes" id="UP000679879"/>
    </source>
</evidence>
<evidence type="ECO:0000256" key="1">
    <source>
        <dbReference type="ARBA" id="ARBA00004328"/>
    </source>
</evidence>
<gene>
    <name evidence="4" type="primary">SRR6960551_8_2</name>
</gene>
<dbReference type="KEGG" id="vg:80398039"/>
<keyword evidence="5" id="KW-1185">Reference proteome</keyword>
<reference evidence="4" key="1">
    <citation type="submission" date="2020-09" db="EMBL/GenBank/DDBJ databases">
        <title>Leviviricetes taxonomy.</title>
        <authorList>
            <person name="Stockdale S.R."/>
            <person name="Callanan J."/>
            <person name="Adriaenssens E.M."/>
            <person name="Kuhn J.H."/>
            <person name="Rumnieks J."/>
            <person name="Shkoporov A."/>
            <person name="Draper L.A."/>
            <person name="Ross P."/>
            <person name="Hill C."/>
        </authorList>
    </citation>
    <scope>NUCLEOTIDE SEQUENCE</scope>
</reference>
<proteinExistence type="predicted"/>
<evidence type="ECO:0000256" key="2">
    <source>
        <dbReference type="ARBA" id="ARBA00022561"/>
    </source>
</evidence>
<keyword evidence="2 4" id="KW-0167">Capsid protein</keyword>
<dbReference type="RefSeq" id="YP_010769116.1">
    <property type="nucleotide sequence ID" value="NC_073882.1"/>
</dbReference>
<name>A0A8S5L1P3_9VIRU</name>
<organism evidence="4 5">
    <name type="scientific">ssRNA phage SRR6960551_8</name>
    <dbReference type="NCBI Taxonomy" id="2786559"/>
    <lineage>
        <taxon>Viruses</taxon>
        <taxon>Riboviria</taxon>
        <taxon>Orthornavirae</taxon>
        <taxon>Lenarviricota</taxon>
        <taxon>Leviviricetes</taxon>
        <taxon>Norzivirales</taxon>
        <taxon>Fiersviridae</taxon>
        <taxon>Upborqevirus</taxon>
        <taxon>Upborqevirus asiovicinum</taxon>
        <taxon>Boloprevirus asiovicinum</taxon>
    </lineage>
</organism>
<dbReference type="InterPro" id="IPR015954">
    <property type="entry name" value="Phage_RNA-type_capsid"/>
</dbReference>
<dbReference type="EMBL" id="BK013696">
    <property type="protein sequence ID" value="DAD51026.1"/>
    <property type="molecule type" value="Genomic_RNA"/>
</dbReference>
<dbReference type="Gene3D" id="3.30.380.10">
    <property type="entry name" value="MS2 Viral Coat Protein"/>
    <property type="match status" value="1"/>
</dbReference>
<keyword evidence="3" id="KW-0946">Virion</keyword>
<dbReference type="Proteomes" id="UP000679879">
    <property type="component" value="Segment"/>
</dbReference>